<evidence type="ECO:0000256" key="3">
    <source>
        <dbReference type="ARBA" id="ARBA00022679"/>
    </source>
</evidence>
<dbReference type="STRING" id="91360.SAMN05660330_03511"/>
<dbReference type="RefSeq" id="WP_092225188.1">
    <property type="nucleotide sequence ID" value="NZ_FNJI01000031.1"/>
</dbReference>
<dbReference type="GO" id="GO:0032259">
    <property type="term" value="P:methylation"/>
    <property type="evidence" value="ECO:0007669"/>
    <property type="project" value="UniProtKB-KW"/>
</dbReference>
<gene>
    <name evidence="4" type="ORF">SAMN05660330_03511</name>
</gene>
<dbReference type="OrthoDB" id="9815793at2"/>
<dbReference type="GO" id="GO:0015948">
    <property type="term" value="P:methanogenesis"/>
    <property type="evidence" value="ECO:0007669"/>
    <property type="project" value="InterPro"/>
</dbReference>
<reference evidence="4 5" key="1">
    <citation type="submission" date="2016-10" db="EMBL/GenBank/DDBJ databases">
        <authorList>
            <person name="de Groot N.N."/>
        </authorList>
    </citation>
    <scope>NUCLEOTIDE SEQUENCE [LARGE SCALE GENOMIC DNA]</scope>
    <source>
        <strain evidence="4 5">DSM 12130</strain>
    </source>
</reference>
<sequence>MSLAACSLKPVSPDQMTRLHDATLRILAETGIVFESEEALAIFKKHGARVEGRTVFIDEKMVDDAIQSAPSTYRHRGRNDARSILVGHRQKRLVLSGAYGPVNIYDPENGRRPGTMEDFINLTKLSHALDSVSVVGGLPVDPSDLEPKHKTFQMLYQILRHTDKPIWAFSSLGEDVLNMFKMVEIAYGSSAQVWEEHVVAAPVCPLSPLKYARTASETILTYARHRQPLYINSCIMAGVSGPISLLGTATLMNTEILGGLVLAQLTAPGTPIVYVPGGTVADMRSGSYICGSPESNLIVMVGLQMALDQYLLPTRVMGGLTDSKAIDYQAGAEVMQNLFMPILAGAHFLNNVLGTMESQMTVSLGKYLLDVESIERVVRVMEGISGDDTDLSVDLIQQEAHKGNYLMNPSTLKKCRSRWQPSIADWDTYNKWQKGGSLNAEDRGHLRSKEILANSPDSLLPKDIELDLRKYAEKRVSVAI</sequence>
<comment type="similarity">
    <text evidence="1">Belongs to the trimethylamine methyltransferase family.</text>
</comment>
<keyword evidence="3 4" id="KW-0808">Transferase</keyword>
<keyword evidence="2 4" id="KW-0489">Methyltransferase</keyword>
<evidence type="ECO:0000313" key="5">
    <source>
        <dbReference type="Proteomes" id="UP000199073"/>
    </source>
</evidence>
<dbReference type="AlphaFoldDB" id="A0A1H0UEG5"/>
<dbReference type="GO" id="GO:0008168">
    <property type="term" value="F:methyltransferase activity"/>
    <property type="evidence" value="ECO:0007669"/>
    <property type="project" value="UniProtKB-KW"/>
</dbReference>
<organism evidence="4 5">
    <name type="scientific">Desulforhopalus singaporensis</name>
    <dbReference type="NCBI Taxonomy" id="91360"/>
    <lineage>
        <taxon>Bacteria</taxon>
        <taxon>Pseudomonadati</taxon>
        <taxon>Thermodesulfobacteriota</taxon>
        <taxon>Desulfobulbia</taxon>
        <taxon>Desulfobulbales</taxon>
        <taxon>Desulfocapsaceae</taxon>
        <taxon>Desulforhopalus</taxon>
    </lineage>
</organism>
<dbReference type="Pfam" id="PF06253">
    <property type="entry name" value="MTTB"/>
    <property type="match status" value="1"/>
</dbReference>
<keyword evidence="5" id="KW-1185">Reference proteome</keyword>
<dbReference type="EMBL" id="FNJI01000031">
    <property type="protein sequence ID" value="SDP64521.1"/>
    <property type="molecule type" value="Genomic_DNA"/>
</dbReference>
<accession>A0A1H0UEG5</accession>
<evidence type="ECO:0000256" key="1">
    <source>
        <dbReference type="ARBA" id="ARBA00007137"/>
    </source>
</evidence>
<evidence type="ECO:0000256" key="2">
    <source>
        <dbReference type="ARBA" id="ARBA00022603"/>
    </source>
</evidence>
<evidence type="ECO:0000313" key="4">
    <source>
        <dbReference type="EMBL" id="SDP64521.1"/>
    </source>
</evidence>
<dbReference type="Gene3D" id="3.20.20.480">
    <property type="entry name" value="Trimethylamine methyltransferase-like"/>
    <property type="match status" value="1"/>
</dbReference>
<dbReference type="InterPro" id="IPR038601">
    <property type="entry name" value="MttB-like_sf"/>
</dbReference>
<dbReference type="Proteomes" id="UP000199073">
    <property type="component" value="Unassembled WGS sequence"/>
</dbReference>
<dbReference type="InterPro" id="IPR010426">
    <property type="entry name" value="MTTB_MeTrfase"/>
</dbReference>
<name>A0A1H0UEG5_9BACT</name>
<proteinExistence type="inferred from homology"/>
<protein>
    <submittedName>
        <fullName evidence="4">Trimethylamine---corrinoid protein Co-methyltransferase</fullName>
    </submittedName>
</protein>